<dbReference type="Gene3D" id="3.60.15.10">
    <property type="entry name" value="Ribonuclease Z/Hydroxyacylglutathione hydrolase-like"/>
    <property type="match status" value="1"/>
</dbReference>
<name>A0ABX8D2Q7_9CELL</name>
<dbReference type="InterPro" id="IPR050114">
    <property type="entry name" value="UPF0173_UPF0282_UlaG_hydrolase"/>
</dbReference>
<dbReference type="Pfam" id="PF13483">
    <property type="entry name" value="Lactamase_B_3"/>
    <property type="match status" value="1"/>
</dbReference>
<dbReference type="RefSeq" id="WP_207339305.1">
    <property type="nucleotide sequence ID" value="NZ_CP074405.1"/>
</dbReference>
<evidence type="ECO:0000313" key="3">
    <source>
        <dbReference type="Proteomes" id="UP000677804"/>
    </source>
</evidence>
<dbReference type="InterPro" id="IPR001279">
    <property type="entry name" value="Metallo-B-lactamas"/>
</dbReference>
<organism evidence="2 3">
    <name type="scientific">Cellulomonas wangleii</name>
    <dbReference type="NCBI Taxonomy" id="2816956"/>
    <lineage>
        <taxon>Bacteria</taxon>
        <taxon>Bacillati</taxon>
        <taxon>Actinomycetota</taxon>
        <taxon>Actinomycetes</taxon>
        <taxon>Micrococcales</taxon>
        <taxon>Cellulomonadaceae</taxon>
        <taxon>Cellulomonas</taxon>
    </lineage>
</organism>
<keyword evidence="3" id="KW-1185">Reference proteome</keyword>
<feature type="domain" description="Metallo-beta-lactamase" evidence="1">
    <location>
        <begin position="8"/>
        <end position="180"/>
    </location>
</feature>
<accession>A0ABX8D2Q7</accession>
<sequence>MTTIRSLGHACVRLDRDDQVLVIDPGTWSDADALAGATGVLVTHEHPDHVDPPRLLAALDDSPRLEVWAPAGVVDQLVAAGADLARLHVVVEGDRFEAAGFPVEALGEWHAVIHPDIPRIPNLAYLVDGVVLHPGDSFTPPPPGTHVEVLCVPVSAPWLRLADAVDYVRLVRPALAVAIHHGILNDDGLALVDRVVGQLVPPTGYRRLAPGESLTLDDD</sequence>
<protein>
    <submittedName>
        <fullName evidence="2">MBL fold metallo-hydrolase</fullName>
    </submittedName>
</protein>
<evidence type="ECO:0000259" key="1">
    <source>
        <dbReference type="SMART" id="SM00849"/>
    </source>
</evidence>
<dbReference type="PANTHER" id="PTHR43546:SF3">
    <property type="entry name" value="UPF0173 METAL-DEPENDENT HYDROLASE MJ1163"/>
    <property type="match status" value="1"/>
</dbReference>
<dbReference type="SMART" id="SM00849">
    <property type="entry name" value="Lactamase_B"/>
    <property type="match status" value="1"/>
</dbReference>
<dbReference type="EMBL" id="CP074405">
    <property type="protein sequence ID" value="QVI61729.1"/>
    <property type="molecule type" value="Genomic_DNA"/>
</dbReference>
<evidence type="ECO:0000313" key="2">
    <source>
        <dbReference type="EMBL" id="QVI61729.1"/>
    </source>
</evidence>
<dbReference type="SUPFAM" id="SSF56281">
    <property type="entry name" value="Metallo-hydrolase/oxidoreductase"/>
    <property type="match status" value="1"/>
</dbReference>
<dbReference type="InterPro" id="IPR036866">
    <property type="entry name" value="RibonucZ/Hydroxyglut_hydro"/>
</dbReference>
<gene>
    <name evidence="2" type="ORF">KG103_14915</name>
</gene>
<dbReference type="Proteomes" id="UP000677804">
    <property type="component" value="Chromosome"/>
</dbReference>
<reference evidence="2 3" key="1">
    <citation type="submission" date="2021-05" db="EMBL/GenBank/DDBJ databases">
        <title>Novel species in genus Cellulomonas.</title>
        <authorList>
            <person name="Zhang G."/>
        </authorList>
    </citation>
    <scope>NUCLEOTIDE SEQUENCE [LARGE SCALE GENOMIC DNA]</scope>
    <source>
        <strain evidence="3">zg-ZUI222</strain>
    </source>
</reference>
<proteinExistence type="predicted"/>
<dbReference type="PANTHER" id="PTHR43546">
    <property type="entry name" value="UPF0173 METAL-DEPENDENT HYDROLASE MJ1163-RELATED"/>
    <property type="match status" value="1"/>
</dbReference>